<dbReference type="HOGENOM" id="CLU_1281591_0_0_9"/>
<reference evidence="3 4" key="1">
    <citation type="submission" date="2013-06" db="EMBL/GenBank/DDBJ databases">
        <authorList>
            <person name="Weinstock G."/>
            <person name="Sodergren E."/>
            <person name="Lobos E.A."/>
            <person name="Fulton L."/>
            <person name="Fulton R."/>
            <person name="Courtney L."/>
            <person name="Fronick C."/>
            <person name="O'Laughlin M."/>
            <person name="Godfrey J."/>
            <person name="Wilson R.M."/>
            <person name="Miner T."/>
            <person name="Farmer C."/>
            <person name="Delehaunty K."/>
            <person name="Cordes M."/>
            <person name="Minx P."/>
            <person name="Tomlinson C."/>
            <person name="Chen J."/>
            <person name="Wollam A."/>
            <person name="Pepin K.H."/>
            <person name="Bhonagiri V."/>
            <person name="Zhang X."/>
            <person name="Warren W."/>
            <person name="Mitreva M."/>
            <person name="Mardis E.R."/>
            <person name="Wilson R.K."/>
        </authorList>
    </citation>
    <scope>NUCLEOTIDE SEQUENCE [LARGE SCALE GENOMIC DNA]</scope>
    <source>
        <strain evidence="3 4">ATCC 29099</strain>
    </source>
</reference>
<dbReference type="Proteomes" id="UP000016608">
    <property type="component" value="Unassembled WGS sequence"/>
</dbReference>
<evidence type="ECO:0000313" key="3">
    <source>
        <dbReference type="EMBL" id="ERK51083.1"/>
    </source>
</evidence>
<protein>
    <recommendedName>
        <fullName evidence="5">Phage minor structural protein GP20</fullName>
    </recommendedName>
</protein>
<comment type="caution">
    <text evidence="3">The sequence shown here is derived from an EMBL/GenBank/DDBJ whole genome shotgun (WGS) entry which is preliminary data.</text>
</comment>
<keyword evidence="4" id="KW-1185">Reference proteome</keyword>
<dbReference type="InterPro" id="IPR009636">
    <property type="entry name" value="SCAF"/>
</dbReference>
<dbReference type="EMBL" id="AWVJ01000035">
    <property type="protein sequence ID" value="ERK51083.1"/>
    <property type="molecule type" value="Genomic_DNA"/>
</dbReference>
<evidence type="ECO:0000256" key="2">
    <source>
        <dbReference type="SAM" id="MobiDB-lite"/>
    </source>
</evidence>
<dbReference type="AlphaFoldDB" id="U2RBX6"/>
<gene>
    <name evidence="3" type="ORF">HMPREF0373_00477</name>
</gene>
<dbReference type="RefSeq" id="WP_021740219.1">
    <property type="nucleotide sequence ID" value="NZ_KI271174.1"/>
</dbReference>
<organism evidence="3 4">
    <name type="scientific">Eubacterium ramulus ATCC 29099</name>
    <dbReference type="NCBI Taxonomy" id="1256908"/>
    <lineage>
        <taxon>Bacteria</taxon>
        <taxon>Bacillati</taxon>
        <taxon>Bacillota</taxon>
        <taxon>Clostridia</taxon>
        <taxon>Eubacteriales</taxon>
        <taxon>Eubacteriaceae</taxon>
        <taxon>Eubacterium</taxon>
    </lineage>
</organism>
<dbReference type="GeneID" id="42787573"/>
<evidence type="ECO:0008006" key="5">
    <source>
        <dbReference type="Google" id="ProtNLM"/>
    </source>
</evidence>
<evidence type="ECO:0000256" key="1">
    <source>
        <dbReference type="SAM" id="Coils"/>
    </source>
</evidence>
<feature type="compositionally biased region" description="Basic and acidic residues" evidence="2">
    <location>
        <begin position="166"/>
        <end position="190"/>
    </location>
</feature>
<evidence type="ECO:0000313" key="4">
    <source>
        <dbReference type="Proteomes" id="UP000016608"/>
    </source>
</evidence>
<name>U2RBX6_EUBRA</name>
<dbReference type="Pfam" id="PF06810">
    <property type="entry name" value="Phage_scaffold"/>
    <property type="match status" value="1"/>
</dbReference>
<proteinExistence type="predicted"/>
<dbReference type="PATRIC" id="fig|1256908.3.peg.435"/>
<feature type="coiled-coil region" evidence="1">
    <location>
        <begin position="72"/>
        <end position="99"/>
    </location>
</feature>
<accession>U2RBX6</accession>
<keyword evidence="1" id="KW-0175">Coiled coil</keyword>
<dbReference type="eggNOG" id="ENOG5031QAU">
    <property type="taxonomic scope" value="Bacteria"/>
</dbReference>
<feature type="region of interest" description="Disordered" evidence="2">
    <location>
        <begin position="154"/>
        <end position="190"/>
    </location>
</feature>
<sequence>MTLEELLKGQNLTDEQVTAIIDGMKENKIFTASEENLDIRYGKLKTDHDALAVKDAESQKLIEELQKATKGQDAVQAKITEYEATIARQQEELQQAKTEAALKVGLLSDGAKATDIDYLIFKLNHDSDWKPELGEDGQIKGFKDKMESLKTQCPNQFETASGDGDDGYKRMDDGKLPGGDDPKDSVTKEDFAKMGYKSRVELRESNPDLYEKLTK</sequence>